<evidence type="ECO:0000313" key="3">
    <source>
        <dbReference type="EMBL" id="MDR7148520.1"/>
    </source>
</evidence>
<comment type="caution">
    <text evidence="3">The sequence shown here is derived from an EMBL/GenBank/DDBJ whole genome shotgun (WGS) entry which is preliminary data.</text>
</comment>
<dbReference type="SUPFAM" id="SSF53850">
    <property type="entry name" value="Periplasmic binding protein-like II"/>
    <property type="match status" value="1"/>
</dbReference>
<dbReference type="Gene3D" id="3.40.190.100">
    <property type="entry name" value="Glycine betaine-binding periplasmic protein, domain 2"/>
    <property type="match status" value="1"/>
</dbReference>
<accession>A0ABU1WGY4</accession>
<organism evidence="3 4">
    <name type="scientific">Hydrogenophaga palleronii</name>
    <dbReference type="NCBI Taxonomy" id="65655"/>
    <lineage>
        <taxon>Bacteria</taxon>
        <taxon>Pseudomonadati</taxon>
        <taxon>Pseudomonadota</taxon>
        <taxon>Betaproteobacteria</taxon>
        <taxon>Burkholderiales</taxon>
        <taxon>Comamonadaceae</taxon>
        <taxon>Hydrogenophaga</taxon>
    </lineage>
</organism>
<protein>
    <submittedName>
        <fullName evidence="3">Glycine betaine/proline transport system substrate-binding protein</fullName>
    </submittedName>
</protein>
<feature type="signal peptide" evidence="1">
    <location>
        <begin position="1"/>
        <end position="19"/>
    </location>
</feature>
<feature type="domain" description="ABC-type glycine betaine transport system substrate-binding" evidence="2">
    <location>
        <begin position="44"/>
        <end position="326"/>
    </location>
</feature>
<dbReference type="Gene3D" id="3.40.190.10">
    <property type="entry name" value="Periplasmic binding protein-like II"/>
    <property type="match status" value="1"/>
</dbReference>
<name>A0ABU1WGY4_9BURK</name>
<evidence type="ECO:0000256" key="1">
    <source>
        <dbReference type="SAM" id="SignalP"/>
    </source>
</evidence>
<dbReference type="EMBL" id="JAVDWU010000001">
    <property type="protein sequence ID" value="MDR7148520.1"/>
    <property type="molecule type" value="Genomic_DNA"/>
</dbReference>
<dbReference type="Pfam" id="PF04069">
    <property type="entry name" value="OpuAC"/>
    <property type="match status" value="1"/>
</dbReference>
<dbReference type="InterPro" id="IPR007210">
    <property type="entry name" value="ABC_Gly_betaine_transp_sub-bd"/>
</dbReference>
<evidence type="ECO:0000259" key="2">
    <source>
        <dbReference type="Pfam" id="PF04069"/>
    </source>
</evidence>
<dbReference type="RefSeq" id="WP_310311204.1">
    <property type="nucleotide sequence ID" value="NZ_JAVDWU010000001.1"/>
</dbReference>
<evidence type="ECO:0000313" key="4">
    <source>
        <dbReference type="Proteomes" id="UP001265700"/>
    </source>
</evidence>
<gene>
    <name evidence="3" type="ORF">J2W49_000448</name>
</gene>
<reference evidence="3 4" key="1">
    <citation type="submission" date="2023-07" db="EMBL/GenBank/DDBJ databases">
        <title>Sorghum-associated microbial communities from plants grown in Nebraska, USA.</title>
        <authorList>
            <person name="Schachtman D."/>
        </authorList>
    </citation>
    <scope>NUCLEOTIDE SEQUENCE [LARGE SCALE GENOMIC DNA]</scope>
    <source>
        <strain evidence="3 4">4249</strain>
    </source>
</reference>
<dbReference type="Proteomes" id="UP001265700">
    <property type="component" value="Unassembled WGS sequence"/>
</dbReference>
<keyword evidence="4" id="KW-1185">Reference proteome</keyword>
<proteinExistence type="predicted"/>
<dbReference type="PROSITE" id="PS51257">
    <property type="entry name" value="PROKAR_LIPOPROTEIN"/>
    <property type="match status" value="1"/>
</dbReference>
<sequence>MHKPSHLTLPAIMALLMLAACGKTEDKAQPTPAAEVAAEQACGKVTVANMGWESAEVLAQVDRLVLTHAYGCEVELVPGDTMPTFNSMMETGEPDVAPEGWINAARQPLTAAMQEGRLHFGARALLDGGVEGWWIPKYVAEAHPEIKTIDDALKHPDLFPSATDPKRGAVHNCPAGWHCRVPTEHAFKAWGAADKGFELVDVASASELDDSIAKAFENKTGWLGYYWSPTSVLGRFEMVRLEAGVPHDQEAWEMCNAVAGCDNPVKNEWAQAEVFTVMTDRFYKEDGPAVRYLEARGWDNRTVNALLAWKHENQASSEETAKHFLKTQPEVWNAWVTHEVADKLKAAL</sequence>
<keyword evidence="1" id="KW-0732">Signal</keyword>
<feature type="chain" id="PRO_5047022132" evidence="1">
    <location>
        <begin position="20"/>
        <end position="348"/>
    </location>
</feature>